<sequence>MKRRTILSLAGVAPAAWAAAPQPTPKPKNWRTSPLGYTDTPVLPGQPWKVHDIARPRPSVVTPGPRPGDPPSDAIVLFSGKDLSQWYQNGTGPNKGKQVPAKWKVENGFVECVGGTGDLISKEKFGDAQYHIEWSAPTEIDGDSQWRGNSGILIMSRYEMQVLDSWDNPTYADGQAGAIYGQWPPLVNPIRRPGEWNTYDLFWEAPKFEGSRMVKPAYVTLMFNGVLVHHHKEVIGQMAHRTIRPYEPHAAEEPLSIQDHDTKPRFRNIWVRKLKPYDSK</sequence>
<accession>A0A7S7NQ60</accession>
<name>A0A7S7NQ60_PALFE</name>
<dbReference type="InterPro" id="IPR010496">
    <property type="entry name" value="AL/BT2_dom"/>
</dbReference>
<proteinExistence type="predicted"/>
<evidence type="ECO:0000313" key="4">
    <source>
        <dbReference type="EMBL" id="QOY87752.1"/>
    </source>
</evidence>
<organism evidence="4 5">
    <name type="scientific">Paludibaculum fermentans</name>
    <dbReference type="NCBI Taxonomy" id="1473598"/>
    <lineage>
        <taxon>Bacteria</taxon>
        <taxon>Pseudomonadati</taxon>
        <taxon>Acidobacteriota</taxon>
        <taxon>Terriglobia</taxon>
        <taxon>Bryobacterales</taxon>
        <taxon>Bryobacteraceae</taxon>
        <taxon>Paludibaculum</taxon>
    </lineage>
</organism>
<dbReference type="GO" id="GO:0016787">
    <property type="term" value="F:hydrolase activity"/>
    <property type="evidence" value="ECO:0007669"/>
    <property type="project" value="InterPro"/>
</dbReference>
<feature type="signal peptide" evidence="2">
    <location>
        <begin position="1"/>
        <end position="18"/>
    </location>
</feature>
<evidence type="ECO:0000256" key="1">
    <source>
        <dbReference type="SAM" id="MobiDB-lite"/>
    </source>
</evidence>
<dbReference type="AlphaFoldDB" id="A0A7S7NQ60"/>
<dbReference type="KEGG" id="pfer:IRI77_34255"/>
<evidence type="ECO:0000259" key="3">
    <source>
        <dbReference type="Pfam" id="PF06439"/>
    </source>
</evidence>
<protein>
    <submittedName>
        <fullName evidence="4">DUF1080 domain-containing protein</fullName>
    </submittedName>
</protein>
<feature type="chain" id="PRO_5032488970" evidence="2">
    <location>
        <begin position="19"/>
        <end position="280"/>
    </location>
</feature>
<reference evidence="4 5" key="1">
    <citation type="submission" date="2020-10" db="EMBL/GenBank/DDBJ databases">
        <title>Complete genome sequence of Paludibaculum fermentans P105T, a facultatively anaerobic acidobacterium capable of dissimilatory Fe(III) reduction.</title>
        <authorList>
            <person name="Dedysh S.N."/>
            <person name="Beletsky A.V."/>
            <person name="Kulichevskaya I.S."/>
            <person name="Mardanov A.V."/>
            <person name="Ravin N.V."/>
        </authorList>
    </citation>
    <scope>NUCLEOTIDE SEQUENCE [LARGE SCALE GENOMIC DNA]</scope>
    <source>
        <strain evidence="4 5">P105</strain>
    </source>
</reference>
<dbReference type="Pfam" id="PF06439">
    <property type="entry name" value="3keto-disac_hyd"/>
    <property type="match status" value="1"/>
</dbReference>
<dbReference type="Proteomes" id="UP000593892">
    <property type="component" value="Chromosome"/>
</dbReference>
<evidence type="ECO:0000313" key="5">
    <source>
        <dbReference type="Proteomes" id="UP000593892"/>
    </source>
</evidence>
<feature type="region of interest" description="Disordered" evidence="1">
    <location>
        <begin position="16"/>
        <end position="50"/>
    </location>
</feature>
<gene>
    <name evidence="4" type="ORF">IRI77_34255</name>
</gene>
<dbReference type="Gene3D" id="2.60.120.560">
    <property type="entry name" value="Exo-inulinase, domain 1"/>
    <property type="match status" value="1"/>
</dbReference>
<feature type="domain" description="3-keto-alpha-glucoside-1,2-lyase/3-keto-2-hydroxy-glucal hydratase" evidence="3">
    <location>
        <begin position="74"/>
        <end position="272"/>
    </location>
</feature>
<evidence type="ECO:0000256" key="2">
    <source>
        <dbReference type="SAM" id="SignalP"/>
    </source>
</evidence>
<keyword evidence="5" id="KW-1185">Reference proteome</keyword>
<dbReference type="RefSeq" id="WP_194449419.1">
    <property type="nucleotide sequence ID" value="NZ_CP063849.1"/>
</dbReference>
<dbReference type="EMBL" id="CP063849">
    <property type="protein sequence ID" value="QOY87752.1"/>
    <property type="molecule type" value="Genomic_DNA"/>
</dbReference>
<keyword evidence="2" id="KW-0732">Signal</keyword>